<dbReference type="SUPFAM" id="SSF53092">
    <property type="entry name" value="Creatinase/prolidase N-terminal domain"/>
    <property type="match status" value="2"/>
</dbReference>
<keyword evidence="8" id="KW-1185">Reference proteome</keyword>
<evidence type="ECO:0000256" key="2">
    <source>
        <dbReference type="ARBA" id="ARBA00022723"/>
    </source>
</evidence>
<dbReference type="PANTHER" id="PTHR43763:SF6">
    <property type="entry name" value="XAA-PRO AMINOPEPTIDASE 1"/>
    <property type="match status" value="1"/>
</dbReference>
<keyword evidence="3" id="KW-0378">Hydrolase</keyword>
<dbReference type="InterPro" id="IPR050422">
    <property type="entry name" value="X-Pro_aminopeptidase_P"/>
</dbReference>
<dbReference type="AlphaFoldDB" id="A0A4R3MI93"/>
<evidence type="ECO:0000259" key="4">
    <source>
        <dbReference type="Pfam" id="PF00557"/>
    </source>
</evidence>
<dbReference type="Proteomes" id="UP000295678">
    <property type="component" value="Unassembled WGS sequence"/>
</dbReference>
<dbReference type="PANTHER" id="PTHR43763">
    <property type="entry name" value="XAA-PRO AMINOPEPTIDASE 1"/>
    <property type="match status" value="1"/>
</dbReference>
<dbReference type="RefSeq" id="WP_132804898.1">
    <property type="nucleotide sequence ID" value="NZ_SMAK01000001.1"/>
</dbReference>
<comment type="similarity">
    <text evidence="1">Belongs to the peptidase M24B family.</text>
</comment>
<evidence type="ECO:0000313" key="7">
    <source>
        <dbReference type="EMBL" id="TCT13517.1"/>
    </source>
</evidence>
<dbReference type="Pfam" id="PF00557">
    <property type="entry name" value="Peptidase_M24"/>
    <property type="match status" value="1"/>
</dbReference>
<feature type="domain" description="Peptidase M24" evidence="4">
    <location>
        <begin position="322"/>
        <end position="534"/>
    </location>
</feature>
<evidence type="ECO:0000259" key="5">
    <source>
        <dbReference type="Pfam" id="PF01321"/>
    </source>
</evidence>
<name>A0A4R3MI93_9HYPH</name>
<dbReference type="Pfam" id="PF16189">
    <property type="entry name" value="Creatinase_N_2"/>
    <property type="match status" value="1"/>
</dbReference>
<dbReference type="SUPFAM" id="SSF55920">
    <property type="entry name" value="Creatinase/aminopeptidase"/>
    <property type="match status" value="1"/>
</dbReference>
<evidence type="ECO:0000256" key="1">
    <source>
        <dbReference type="ARBA" id="ARBA00008766"/>
    </source>
</evidence>
<dbReference type="InterPro" id="IPR000587">
    <property type="entry name" value="Creatinase_N"/>
</dbReference>
<dbReference type="GO" id="GO:0005737">
    <property type="term" value="C:cytoplasm"/>
    <property type="evidence" value="ECO:0007669"/>
    <property type="project" value="UniProtKB-ARBA"/>
</dbReference>
<dbReference type="Pfam" id="PF01321">
    <property type="entry name" value="Creatinase_N"/>
    <property type="match status" value="1"/>
</dbReference>
<dbReference type="InterPro" id="IPR000994">
    <property type="entry name" value="Pept_M24"/>
</dbReference>
<dbReference type="InterPro" id="IPR029149">
    <property type="entry name" value="Creatin/AminoP/Spt16_N"/>
</dbReference>
<keyword evidence="2" id="KW-0479">Metal-binding</keyword>
<protein>
    <submittedName>
        <fullName evidence="7">Xaa-Pro aminopeptidase</fullName>
    </submittedName>
</protein>
<evidence type="ECO:0000256" key="3">
    <source>
        <dbReference type="ARBA" id="ARBA00022801"/>
    </source>
</evidence>
<gene>
    <name evidence="7" type="ORF">EDC22_101385</name>
</gene>
<dbReference type="Gene3D" id="3.90.230.10">
    <property type="entry name" value="Creatinase/methionine aminopeptidase superfamily"/>
    <property type="match status" value="1"/>
</dbReference>
<dbReference type="GO" id="GO:0070006">
    <property type="term" value="F:metalloaminopeptidase activity"/>
    <property type="evidence" value="ECO:0007669"/>
    <property type="project" value="InterPro"/>
</dbReference>
<dbReference type="FunFam" id="3.90.230.10:FF:000009">
    <property type="entry name" value="xaa-Pro aminopeptidase 2"/>
    <property type="match status" value="1"/>
</dbReference>
<keyword evidence="7" id="KW-0031">Aminopeptidase</keyword>
<feature type="domain" description="Creatinase N-terminal" evidence="5">
    <location>
        <begin position="17"/>
        <end position="137"/>
    </location>
</feature>
<dbReference type="Pfam" id="PF16188">
    <property type="entry name" value="Peptidase_M24_C"/>
    <property type="match status" value="1"/>
</dbReference>
<organism evidence="7 8">
    <name type="scientific">Tepidamorphus gemmatus</name>
    <dbReference type="NCBI Taxonomy" id="747076"/>
    <lineage>
        <taxon>Bacteria</taxon>
        <taxon>Pseudomonadati</taxon>
        <taxon>Pseudomonadota</taxon>
        <taxon>Alphaproteobacteria</taxon>
        <taxon>Hyphomicrobiales</taxon>
        <taxon>Tepidamorphaceae</taxon>
        <taxon>Tepidamorphus</taxon>
    </lineage>
</organism>
<reference evidence="7 8" key="1">
    <citation type="submission" date="2019-03" db="EMBL/GenBank/DDBJ databases">
        <title>Genomic Encyclopedia of Type Strains, Phase IV (KMG-IV): sequencing the most valuable type-strain genomes for metagenomic binning, comparative biology and taxonomic classification.</title>
        <authorList>
            <person name="Goeker M."/>
        </authorList>
    </citation>
    <scope>NUCLEOTIDE SEQUENCE [LARGE SCALE GENOMIC DNA]</scope>
    <source>
        <strain evidence="7 8">DSM 19345</strain>
    </source>
</reference>
<evidence type="ECO:0000313" key="8">
    <source>
        <dbReference type="Proteomes" id="UP000295678"/>
    </source>
</evidence>
<dbReference type="OrthoDB" id="9806388at2"/>
<proteinExistence type="inferred from homology"/>
<dbReference type="InterPro" id="IPR032416">
    <property type="entry name" value="Peptidase_M24_C"/>
</dbReference>
<dbReference type="InterPro" id="IPR036005">
    <property type="entry name" value="Creatinase/aminopeptidase-like"/>
</dbReference>
<sequence>MFQSFDADADPSRGAQRVAMLRAELSRRGLDGFIIPRADEHQGEYVAPSSERLKWLTGFGGSAGLAIVLKHCAAIFVDGRYTLQVRDQVDTEVFEPRHLIEDGWDKWLEEHLWAGARLGYDPMLHTMAGARRLEQIARTTGAEIVATEDNPLDRVWADRPAPPLGRVRIHPESLSGRSAAAKLADIRAALARSRADATVLTQPDAIAWLFNIRGGDLPHTPVPLAFAVVPLSDRPTLLIDSRKLTDETRAHVEAIADIAEPHEMDAVLATIARHGASVRLDPQTTARRIADRLTTAGARIIEAEDPCLILKATKTEAEIAGARAAHLRDGVAMCRFLAWFDREAPGGRLDEIAAATELERFRMQTGQLEEISFDTIAGAGPNGAIVHYRVTTASNRRIEPDSLFLIDSGGQYVDGTTDITRTLAVGTPSADMRRHFTLVLKGHIAIATARFPEGTTGAQLDTLARYPLWQAGLDFDHGTGHGVGSFLSVHEGPQRIAKAGHAVLKPGMIISNEPGYYRTGQYGIRIENLELVREPEQVPGGERRLLSFETLTLAPIDRRLVDCSLMTPAEIAWLDAYHARVATTIGPLLEGKDRDWLIAATRPLARA</sequence>
<comment type="caution">
    <text evidence="7">The sequence shown here is derived from an EMBL/GenBank/DDBJ whole genome shotgun (WGS) entry which is preliminary data.</text>
</comment>
<feature type="domain" description="Peptidase M24 C-terminal" evidence="6">
    <location>
        <begin position="546"/>
        <end position="604"/>
    </location>
</feature>
<dbReference type="EMBL" id="SMAK01000001">
    <property type="protein sequence ID" value="TCT13517.1"/>
    <property type="molecule type" value="Genomic_DNA"/>
</dbReference>
<dbReference type="GO" id="GO:0046872">
    <property type="term" value="F:metal ion binding"/>
    <property type="evidence" value="ECO:0007669"/>
    <property type="project" value="UniProtKB-KW"/>
</dbReference>
<dbReference type="InterPro" id="IPR033740">
    <property type="entry name" value="Pept_M24B"/>
</dbReference>
<dbReference type="CDD" id="cd01085">
    <property type="entry name" value="APP"/>
    <property type="match status" value="1"/>
</dbReference>
<dbReference type="Gene3D" id="3.40.350.10">
    <property type="entry name" value="Creatinase/prolidase N-terminal domain"/>
    <property type="match status" value="2"/>
</dbReference>
<evidence type="ECO:0000259" key="6">
    <source>
        <dbReference type="Pfam" id="PF16188"/>
    </source>
</evidence>
<keyword evidence="7" id="KW-0645">Protease</keyword>
<accession>A0A4R3MI93</accession>